<feature type="region of interest" description="Disordered" evidence="1">
    <location>
        <begin position="464"/>
        <end position="487"/>
    </location>
</feature>
<accession>A0A8H4KEY9</accession>
<name>A0A8H4KEY9_9HYPO</name>
<feature type="region of interest" description="Disordered" evidence="1">
    <location>
        <begin position="1"/>
        <end position="23"/>
    </location>
</feature>
<feature type="region of interest" description="Disordered" evidence="1">
    <location>
        <begin position="258"/>
        <end position="278"/>
    </location>
</feature>
<keyword evidence="3" id="KW-1185">Reference proteome</keyword>
<protein>
    <recommendedName>
        <fullName evidence="4">C2H2-type domain-containing protein</fullName>
    </recommendedName>
</protein>
<dbReference type="Proteomes" id="UP000605986">
    <property type="component" value="Unassembled WGS sequence"/>
</dbReference>
<dbReference type="OrthoDB" id="4161727at2759"/>
<evidence type="ECO:0000256" key="1">
    <source>
        <dbReference type="SAM" id="MobiDB-lite"/>
    </source>
</evidence>
<feature type="region of interest" description="Disordered" evidence="1">
    <location>
        <begin position="358"/>
        <end position="386"/>
    </location>
</feature>
<dbReference type="PANTHER" id="PTHR38166">
    <property type="entry name" value="C2H2-TYPE DOMAIN-CONTAINING PROTEIN-RELATED"/>
    <property type="match status" value="1"/>
</dbReference>
<comment type="caution">
    <text evidence="2">The sequence shown here is derived from an EMBL/GenBank/DDBJ whole genome shotgun (WGS) entry which is preliminary data.</text>
</comment>
<dbReference type="EMBL" id="JAADJG010000313">
    <property type="protein sequence ID" value="KAF4448881.1"/>
    <property type="molecule type" value="Genomic_DNA"/>
</dbReference>
<organism evidence="2 3">
    <name type="scientific">Fusarium austroafricanum</name>
    <dbReference type="NCBI Taxonomy" id="2364996"/>
    <lineage>
        <taxon>Eukaryota</taxon>
        <taxon>Fungi</taxon>
        <taxon>Dikarya</taxon>
        <taxon>Ascomycota</taxon>
        <taxon>Pezizomycotina</taxon>
        <taxon>Sordariomycetes</taxon>
        <taxon>Hypocreomycetidae</taxon>
        <taxon>Hypocreales</taxon>
        <taxon>Nectriaceae</taxon>
        <taxon>Fusarium</taxon>
        <taxon>Fusarium concolor species complex</taxon>
    </lineage>
</organism>
<evidence type="ECO:0000313" key="3">
    <source>
        <dbReference type="Proteomes" id="UP000605986"/>
    </source>
</evidence>
<evidence type="ECO:0000313" key="2">
    <source>
        <dbReference type="EMBL" id="KAF4448881.1"/>
    </source>
</evidence>
<evidence type="ECO:0008006" key="4">
    <source>
        <dbReference type="Google" id="ProtNLM"/>
    </source>
</evidence>
<feature type="compositionally biased region" description="Polar residues" evidence="1">
    <location>
        <begin position="476"/>
        <end position="487"/>
    </location>
</feature>
<reference evidence="2" key="1">
    <citation type="submission" date="2020-01" db="EMBL/GenBank/DDBJ databases">
        <title>Identification and distribution of gene clusters putatively required for synthesis of sphingolipid metabolism inhibitors in phylogenetically diverse species of the filamentous fungus Fusarium.</title>
        <authorList>
            <person name="Kim H.-S."/>
            <person name="Busman M."/>
            <person name="Brown D.W."/>
            <person name="Divon H."/>
            <person name="Uhlig S."/>
            <person name="Proctor R.H."/>
        </authorList>
    </citation>
    <scope>NUCLEOTIDE SEQUENCE</scope>
    <source>
        <strain evidence="2">NRRL 53441</strain>
    </source>
</reference>
<proteinExistence type="predicted"/>
<gene>
    <name evidence="2" type="ORF">F53441_7769</name>
</gene>
<dbReference type="AlphaFoldDB" id="A0A8H4KEY9"/>
<feature type="compositionally biased region" description="Polar residues" evidence="1">
    <location>
        <begin position="10"/>
        <end position="19"/>
    </location>
</feature>
<dbReference type="PANTHER" id="PTHR38166:SF1">
    <property type="entry name" value="C2H2-TYPE DOMAIN-CONTAINING PROTEIN"/>
    <property type="match status" value="1"/>
</dbReference>
<sequence>MFASYPTPTPDFNTQSQPEDSVYNKPVTNYPLAVPGGLSAINTNVCPQQDGYSESPLLLSSSTISYPNYGPLLSQPNFNDHLSFTTPIERSRLKPQHGTSSRALVPATKRVANKALISRLGWLWLLLKFKLKLRDGRKHRRRYSASDYTSRTTGYSNVNYFPTSLSVSIADDIASGGLVTSDQVGQFNLMDQFDPLFFENHPLGIMAGDGNSLLQVPAAAPRVAECLEETTLSETSVGQPQQLFLPRQPKRPIDCVELDESSASETEEKPLDKKRPKTSSSLRFACPFYKHDPERYETSRSCCGPGWETVHRVKEHIFRSHEPEHECQRCFESFKTEQLLTKHVRARVQCEVQSRSSQEKEGINASQSKALHARAKKCNPGSDPKEVEEERWNDVYKIIFPGEGQVPSPYYDRLQKSNNDNFEMNLMAAFGRCMQGKLECLKNMQPNLTPLVIQDALSALKESLQSCRQKPRDDSSQNSRLTSSQYQESQSFLGGMPQWMGIDDNFLRRLDSDPQFLAQAMGGYFAPTGF</sequence>